<dbReference type="Pfam" id="PF13715">
    <property type="entry name" value="CarbopepD_reg_2"/>
    <property type="match status" value="1"/>
</dbReference>
<keyword evidence="14" id="KW-1185">Reference proteome</keyword>
<feature type="signal peptide" evidence="10">
    <location>
        <begin position="1"/>
        <end position="21"/>
    </location>
</feature>
<dbReference type="InterPro" id="IPR012910">
    <property type="entry name" value="Plug_dom"/>
</dbReference>
<dbReference type="InterPro" id="IPR037066">
    <property type="entry name" value="Plug_dom_sf"/>
</dbReference>
<dbReference type="Pfam" id="PF00593">
    <property type="entry name" value="TonB_dep_Rec_b-barrel"/>
    <property type="match status" value="1"/>
</dbReference>
<evidence type="ECO:0000256" key="4">
    <source>
        <dbReference type="ARBA" id="ARBA00022692"/>
    </source>
</evidence>
<feature type="domain" description="TonB-dependent receptor-like beta-barrel" evidence="11">
    <location>
        <begin position="391"/>
        <end position="924"/>
    </location>
</feature>
<proteinExistence type="inferred from homology"/>
<sequence>MKTVLNALLFCLILLPATLMAQSTATGTVTDKANAMPLPGVNVIIKGTTRGTSTDFDGKYSIEINKGEVLVFSYVGYTTQEIIFDGQSPINVAIEEDASQLDEVVLIGYGSVKKEDLTGTVDLVTEKDFNDGPIVSAQQLISGKIAGVSVTSSSGAPGEGQDIRIRGTGSLSLNSSPLYVIDGVPIDSDGVGGTRNPLNLINPNDIESITVLKDASAAAIYGSRGANGVIIVTTKKGKNREFTFNLSSSTTVQTYTNTVDVLNADQFRDIITLDSNYDATTSSLLGSSNTNWQDEIYTDAFGQDHSFSARGNAFGVPMRASVSYSNFDGILKGDNFERITGALSFTPQLLDEHLKVELNAKASYTENDFANRDAIGSAIVYDPTQSVYDSSSPFGGYSGWLIENASAPLGYTQISLSPTNPVALLNLVDDTAEVRRFLGNAKFDYKLPFFEDITATVNVGLDKSNSHGRTITSQYLSSSDIDWNGSYTKYTQEATNKLFDAYLTYTHSFKDIHNVNAVAGYSYQSFEYDNYSFDSEDQEDGNQFEFIDKSKNVLLSYFGRLNYDYDGRYLLTASLRADASSKLNPDDRWGYFPSLALAWNITNENFMDNSFFSNLKLRFGYGEIGNVNGLGDYLFLTRYTGSTDTAGYQFGTGFYQTYRPEAVNDNLKWEVGRTINLGLDFSLFNNRVSGLFNAYIRKTEDLIATSTVDPFTNFSNTIQANIGDMENRGLEFALNVIPVKTEDFQWNISYNVAFNDNEVTNLPDDQPTGGISTGTGNNVQVNREGESPYSFYVYKQIYDVNGKPIEGAFADLNGDNVINDDDKYLYKDALADVTMGINTDFRYKNWDLAVVTRASIGNYVYNDVNASKGILSNVVPTTNNYLSNIVSDYYNTGFVNIEETNALSDHFVEDGSFFRIDNITLGYNANEILKGINARFYGSLQNVALFTDYSGIDPEITGGIDNNFYPRPRSFVLGVNFDF</sequence>
<keyword evidence="2 8" id="KW-0813">Transport</keyword>
<comment type="caution">
    <text evidence="13">The sequence shown here is derived from an EMBL/GenBank/DDBJ whole genome shotgun (WGS) entry which is preliminary data.</text>
</comment>
<dbReference type="SUPFAM" id="SSF56935">
    <property type="entry name" value="Porins"/>
    <property type="match status" value="1"/>
</dbReference>
<accession>A0A6L6U8S1</accession>
<keyword evidence="7 8" id="KW-0998">Cell outer membrane</keyword>
<evidence type="ECO:0000256" key="3">
    <source>
        <dbReference type="ARBA" id="ARBA00022452"/>
    </source>
</evidence>
<evidence type="ECO:0000313" key="14">
    <source>
        <dbReference type="Proteomes" id="UP000478208"/>
    </source>
</evidence>
<evidence type="ECO:0000256" key="9">
    <source>
        <dbReference type="RuleBase" id="RU003357"/>
    </source>
</evidence>
<dbReference type="InterPro" id="IPR008969">
    <property type="entry name" value="CarboxyPept-like_regulatory"/>
</dbReference>
<evidence type="ECO:0000256" key="8">
    <source>
        <dbReference type="PROSITE-ProRule" id="PRU01360"/>
    </source>
</evidence>
<evidence type="ECO:0000256" key="2">
    <source>
        <dbReference type="ARBA" id="ARBA00022448"/>
    </source>
</evidence>
<gene>
    <name evidence="13" type="ORF">GN138_09820</name>
</gene>
<dbReference type="Gene3D" id="2.60.40.1120">
    <property type="entry name" value="Carboxypeptidase-like, regulatory domain"/>
    <property type="match status" value="1"/>
</dbReference>
<evidence type="ECO:0000256" key="10">
    <source>
        <dbReference type="SAM" id="SignalP"/>
    </source>
</evidence>
<keyword evidence="6 8" id="KW-0472">Membrane</keyword>
<dbReference type="Gene3D" id="2.170.130.10">
    <property type="entry name" value="TonB-dependent receptor, plug domain"/>
    <property type="match status" value="1"/>
</dbReference>
<evidence type="ECO:0000259" key="11">
    <source>
        <dbReference type="Pfam" id="PF00593"/>
    </source>
</evidence>
<feature type="chain" id="PRO_5026795987" evidence="10">
    <location>
        <begin position="22"/>
        <end position="979"/>
    </location>
</feature>
<dbReference type="RefSeq" id="WP_157363624.1">
    <property type="nucleotide sequence ID" value="NZ_WOWS01000003.1"/>
</dbReference>
<evidence type="ECO:0000256" key="6">
    <source>
        <dbReference type="ARBA" id="ARBA00023136"/>
    </source>
</evidence>
<dbReference type="GO" id="GO:0009279">
    <property type="term" value="C:cell outer membrane"/>
    <property type="evidence" value="ECO:0007669"/>
    <property type="project" value="UniProtKB-SubCell"/>
</dbReference>
<dbReference type="Proteomes" id="UP000478208">
    <property type="component" value="Unassembled WGS sequence"/>
</dbReference>
<dbReference type="PROSITE" id="PS52016">
    <property type="entry name" value="TONB_DEPENDENT_REC_3"/>
    <property type="match status" value="1"/>
</dbReference>
<keyword evidence="10" id="KW-0732">Signal</keyword>
<dbReference type="EMBL" id="WOWS01000003">
    <property type="protein sequence ID" value="MUU78740.1"/>
    <property type="molecule type" value="Genomic_DNA"/>
</dbReference>
<dbReference type="SUPFAM" id="SSF49464">
    <property type="entry name" value="Carboxypeptidase regulatory domain-like"/>
    <property type="match status" value="1"/>
</dbReference>
<evidence type="ECO:0000256" key="5">
    <source>
        <dbReference type="ARBA" id="ARBA00023077"/>
    </source>
</evidence>
<dbReference type="InterPro" id="IPR023997">
    <property type="entry name" value="TonB-dep_OMP_SusC/RagA_CS"/>
</dbReference>
<name>A0A6L6U8S1_9FLAO</name>
<dbReference type="NCBIfam" id="TIGR04056">
    <property type="entry name" value="OMP_RagA_SusC"/>
    <property type="match status" value="1"/>
</dbReference>
<comment type="similarity">
    <text evidence="8 9">Belongs to the TonB-dependent receptor family.</text>
</comment>
<evidence type="ECO:0000256" key="7">
    <source>
        <dbReference type="ARBA" id="ARBA00023237"/>
    </source>
</evidence>
<protein>
    <submittedName>
        <fullName evidence="13">SusC/RagA family TonB-linked outer membrane protein</fullName>
    </submittedName>
</protein>
<dbReference type="InterPro" id="IPR036942">
    <property type="entry name" value="Beta-barrel_TonB_sf"/>
</dbReference>
<dbReference type="InterPro" id="IPR000531">
    <property type="entry name" value="Beta-barrel_TonB"/>
</dbReference>
<keyword evidence="5 9" id="KW-0798">TonB box</keyword>
<evidence type="ECO:0000313" key="13">
    <source>
        <dbReference type="EMBL" id="MUU78740.1"/>
    </source>
</evidence>
<dbReference type="FunFam" id="2.170.130.10:FF:000008">
    <property type="entry name" value="SusC/RagA family TonB-linked outer membrane protein"/>
    <property type="match status" value="1"/>
</dbReference>
<dbReference type="InterPro" id="IPR023996">
    <property type="entry name" value="TonB-dep_OMP_SusC/RagA"/>
</dbReference>
<organism evidence="13 14">
    <name type="scientific">Winogradskyella endarachnes</name>
    <dbReference type="NCBI Taxonomy" id="2681965"/>
    <lineage>
        <taxon>Bacteria</taxon>
        <taxon>Pseudomonadati</taxon>
        <taxon>Bacteroidota</taxon>
        <taxon>Flavobacteriia</taxon>
        <taxon>Flavobacteriales</taxon>
        <taxon>Flavobacteriaceae</taxon>
        <taxon>Winogradskyella</taxon>
    </lineage>
</organism>
<dbReference type="Gene3D" id="2.40.170.20">
    <property type="entry name" value="TonB-dependent receptor, beta-barrel domain"/>
    <property type="match status" value="1"/>
</dbReference>
<evidence type="ECO:0000259" key="12">
    <source>
        <dbReference type="Pfam" id="PF07715"/>
    </source>
</evidence>
<dbReference type="InterPro" id="IPR039426">
    <property type="entry name" value="TonB-dep_rcpt-like"/>
</dbReference>
<feature type="domain" description="TonB-dependent receptor plug" evidence="12">
    <location>
        <begin position="114"/>
        <end position="229"/>
    </location>
</feature>
<evidence type="ECO:0000256" key="1">
    <source>
        <dbReference type="ARBA" id="ARBA00004571"/>
    </source>
</evidence>
<dbReference type="NCBIfam" id="TIGR04057">
    <property type="entry name" value="SusC_RagA_signa"/>
    <property type="match status" value="1"/>
</dbReference>
<dbReference type="Pfam" id="PF07715">
    <property type="entry name" value="Plug"/>
    <property type="match status" value="1"/>
</dbReference>
<keyword evidence="4 8" id="KW-0812">Transmembrane</keyword>
<comment type="subcellular location">
    <subcellularLocation>
        <location evidence="1 8">Cell outer membrane</location>
        <topology evidence="1 8">Multi-pass membrane protein</topology>
    </subcellularLocation>
</comment>
<keyword evidence="3 8" id="KW-1134">Transmembrane beta strand</keyword>
<dbReference type="AlphaFoldDB" id="A0A6L6U8S1"/>
<reference evidence="13 14" key="1">
    <citation type="submission" date="2019-12" db="EMBL/GenBank/DDBJ databases">
        <authorList>
            <person name="Li J."/>
        </authorList>
    </citation>
    <scope>NUCLEOTIDE SEQUENCE [LARGE SCALE GENOMIC DNA]</scope>
    <source>
        <strain evidence="13 14">HL2-2</strain>
    </source>
</reference>